<dbReference type="InterPro" id="IPR000626">
    <property type="entry name" value="Ubiquitin-like_dom"/>
</dbReference>
<dbReference type="PANTHER" id="PTHR16470">
    <property type="entry name" value="UBIQUITIN DOMAIN-CONTAINING PROTEIN UBFD1"/>
    <property type="match status" value="1"/>
</dbReference>
<dbReference type="Pfam" id="PF25343">
    <property type="entry name" value="PH_UBFD1_C"/>
    <property type="match status" value="1"/>
</dbReference>
<dbReference type="InterPro" id="IPR039120">
    <property type="entry name" value="UBFD1"/>
</dbReference>
<feature type="compositionally biased region" description="Basic and acidic residues" evidence="1">
    <location>
        <begin position="101"/>
        <end position="117"/>
    </location>
</feature>
<evidence type="ECO:0000259" key="2">
    <source>
        <dbReference type="PROSITE" id="PS50053"/>
    </source>
</evidence>
<dbReference type="OMA" id="SRYFVYW"/>
<dbReference type="PROSITE" id="PS50053">
    <property type="entry name" value="UBIQUITIN_2"/>
    <property type="match status" value="1"/>
</dbReference>
<dbReference type="CDD" id="cd17047">
    <property type="entry name" value="Ubl_UBFD1"/>
    <property type="match status" value="1"/>
</dbReference>
<dbReference type="RefSeq" id="XP_018015254.1">
    <property type="nucleotide sequence ID" value="XM_018159765.2"/>
</dbReference>
<dbReference type="Pfam" id="PF00240">
    <property type="entry name" value="ubiquitin"/>
    <property type="match status" value="1"/>
</dbReference>
<keyword evidence="3" id="KW-1185">Reference proteome</keyword>
<dbReference type="Proteomes" id="UP000694843">
    <property type="component" value="Unplaced"/>
</dbReference>
<feature type="region of interest" description="Disordered" evidence="1">
    <location>
        <begin position="1"/>
        <end position="128"/>
    </location>
</feature>
<evidence type="ECO:0000313" key="4">
    <source>
        <dbReference type="RefSeq" id="XP_018015254.1"/>
    </source>
</evidence>
<gene>
    <name evidence="4" type="primary">LOC108672138</name>
</gene>
<accession>A0A8B7NNI1</accession>
<dbReference type="OrthoDB" id="267397at2759"/>
<dbReference type="InterPro" id="IPR057455">
    <property type="entry name" value="UBFD1_C"/>
</dbReference>
<dbReference type="GeneID" id="108672138"/>
<dbReference type="GO" id="GO:0045296">
    <property type="term" value="F:cadherin binding"/>
    <property type="evidence" value="ECO:0007669"/>
    <property type="project" value="TreeGrafter"/>
</dbReference>
<evidence type="ECO:0000256" key="1">
    <source>
        <dbReference type="SAM" id="MobiDB-lite"/>
    </source>
</evidence>
<dbReference type="KEGG" id="hazt:108672138"/>
<sequence>MANDDADVDLQLAEEVKPTECGSKSNHTTATTTTSPEPPSPATTSSTTDMENSPSLVASSSDKSSANADRQDSSNSPASNEGCCRLESSADMETNDPPESSQEKPTADSETDEKSASRSDTLASVAPEESEEKIAFKVIFNRKKYDVELPASSTIQQLKQHLAPMIDVIPSMQKVMVKGLAGNDKTLAELGVTKTTKVLVVGSKFDEVITIKVDKLSATASSSSSSTSSAPSSSSSLSTQKIHQKALEKGPPDDVHPGIKDRHEPLPPHPIAGMLNKLGGKVRLTFKLELDQVWLGTKQRTEKINMASIRNVVSEPIVGREEYHIMGLQLGPTEASRYWLYWVPAQYVSAIKAAIMGGTSY</sequence>
<feature type="domain" description="Ubiquitin-like" evidence="2">
    <location>
        <begin position="132"/>
        <end position="207"/>
    </location>
</feature>
<dbReference type="GO" id="GO:0003723">
    <property type="term" value="F:RNA binding"/>
    <property type="evidence" value="ECO:0007669"/>
    <property type="project" value="TreeGrafter"/>
</dbReference>
<dbReference type="SUPFAM" id="SSF54236">
    <property type="entry name" value="Ubiquitin-like"/>
    <property type="match status" value="1"/>
</dbReference>
<organism evidence="3 4">
    <name type="scientific">Hyalella azteca</name>
    <name type="common">Amphipod</name>
    <dbReference type="NCBI Taxonomy" id="294128"/>
    <lineage>
        <taxon>Eukaryota</taxon>
        <taxon>Metazoa</taxon>
        <taxon>Ecdysozoa</taxon>
        <taxon>Arthropoda</taxon>
        <taxon>Crustacea</taxon>
        <taxon>Multicrustacea</taxon>
        <taxon>Malacostraca</taxon>
        <taxon>Eumalacostraca</taxon>
        <taxon>Peracarida</taxon>
        <taxon>Amphipoda</taxon>
        <taxon>Senticaudata</taxon>
        <taxon>Talitrida</taxon>
        <taxon>Talitroidea</taxon>
        <taxon>Hyalellidae</taxon>
        <taxon>Hyalella</taxon>
    </lineage>
</organism>
<proteinExistence type="predicted"/>
<feature type="compositionally biased region" description="Low complexity" evidence="1">
    <location>
        <begin position="42"/>
        <end position="68"/>
    </location>
</feature>
<dbReference type="InterPro" id="IPR029071">
    <property type="entry name" value="Ubiquitin-like_domsf"/>
</dbReference>
<feature type="compositionally biased region" description="Basic and acidic residues" evidence="1">
    <location>
        <begin position="245"/>
        <end position="266"/>
    </location>
</feature>
<reference evidence="4" key="1">
    <citation type="submission" date="2025-08" db="UniProtKB">
        <authorList>
            <consortium name="RefSeq"/>
        </authorList>
    </citation>
    <scope>IDENTIFICATION</scope>
    <source>
        <tissue evidence="4">Whole organism</tissue>
    </source>
</reference>
<evidence type="ECO:0000313" key="3">
    <source>
        <dbReference type="Proteomes" id="UP000694843"/>
    </source>
</evidence>
<dbReference type="AlphaFoldDB" id="A0A8B7NNI1"/>
<name>A0A8B7NNI1_HYAAZ</name>
<protein>
    <submittedName>
        <fullName evidence="4">Ubiquitin domain-containing protein UBFD1</fullName>
    </submittedName>
</protein>
<dbReference type="PANTHER" id="PTHR16470:SF0">
    <property type="entry name" value="UBIQUITIN DOMAIN-CONTAINING PROTEIN UBFD1"/>
    <property type="match status" value="1"/>
</dbReference>
<feature type="compositionally biased region" description="Low complexity" evidence="1">
    <location>
        <begin position="220"/>
        <end position="239"/>
    </location>
</feature>
<feature type="region of interest" description="Disordered" evidence="1">
    <location>
        <begin position="220"/>
        <end position="270"/>
    </location>
</feature>
<dbReference type="Gene3D" id="3.10.20.90">
    <property type="entry name" value="Phosphatidylinositol 3-kinase Catalytic Subunit, Chain A, domain 1"/>
    <property type="match status" value="1"/>
</dbReference>
<dbReference type="SMART" id="SM00213">
    <property type="entry name" value="UBQ"/>
    <property type="match status" value="1"/>
</dbReference>